<feature type="transmembrane region" description="Helical" evidence="7">
    <location>
        <begin position="234"/>
        <end position="255"/>
    </location>
</feature>
<evidence type="ECO:0000256" key="6">
    <source>
        <dbReference type="ARBA" id="ARBA00023136"/>
    </source>
</evidence>
<dbReference type="Gene3D" id="1.10.3720.10">
    <property type="entry name" value="MetI-like"/>
    <property type="match status" value="1"/>
</dbReference>
<feature type="domain" description="ABC transmembrane type-1" evidence="8">
    <location>
        <begin position="92"/>
        <end position="295"/>
    </location>
</feature>
<comment type="subcellular location">
    <subcellularLocation>
        <location evidence="1 7">Cell membrane</location>
        <topology evidence="1 7">Multi-pass membrane protein</topology>
    </subcellularLocation>
</comment>
<evidence type="ECO:0000256" key="1">
    <source>
        <dbReference type="ARBA" id="ARBA00004651"/>
    </source>
</evidence>
<dbReference type="CDD" id="cd06261">
    <property type="entry name" value="TM_PBP2"/>
    <property type="match status" value="1"/>
</dbReference>
<evidence type="ECO:0000256" key="3">
    <source>
        <dbReference type="ARBA" id="ARBA00022475"/>
    </source>
</evidence>
<dbReference type="SUPFAM" id="SSF161098">
    <property type="entry name" value="MetI-like"/>
    <property type="match status" value="1"/>
</dbReference>
<evidence type="ECO:0000313" key="9">
    <source>
        <dbReference type="EMBL" id="PYF43150.1"/>
    </source>
</evidence>
<keyword evidence="3" id="KW-1003">Cell membrane</keyword>
<name>A0A318UCJ7_9BACT</name>
<dbReference type="AlphaFoldDB" id="A0A318UCJ7"/>
<evidence type="ECO:0000313" key="10">
    <source>
        <dbReference type="Proteomes" id="UP000247715"/>
    </source>
</evidence>
<keyword evidence="4 7" id="KW-0812">Transmembrane</keyword>
<feature type="transmembrane region" description="Helical" evidence="7">
    <location>
        <begin position="127"/>
        <end position="149"/>
    </location>
</feature>
<evidence type="ECO:0000256" key="4">
    <source>
        <dbReference type="ARBA" id="ARBA00022692"/>
    </source>
</evidence>
<evidence type="ECO:0000259" key="8">
    <source>
        <dbReference type="PROSITE" id="PS50928"/>
    </source>
</evidence>
<keyword evidence="5 7" id="KW-1133">Transmembrane helix</keyword>
<sequence length="324" mass="37582">MLAKKRISFLKTFAFYILIFFIAITIVFFAINLLIQPQIKKNLAVYSQVSSNFGTRFKIFLKNFFSFNPGVIYSHQLASVQNNIFLLYLDQFKWTFLISILIFLISFILGNFLGIISAYKLNKSYDIIFSILISFLGAIPILILAILALTNAEIFGYPSQFIETNRSLGFISLLVPILISSFPTIAIFFSKARKKTSEILQSNYYLFAKTYGLNKKQLLNKIILKNLFISELNLFFLVYILLFTITILIETIFSIPGQSLFISFAFKKGEIDIIMFYFSFNFVLLTLILFFNNFLIKKLNPELQKNSYLILKNKKFKFKEVQHG</sequence>
<dbReference type="PROSITE" id="PS50928">
    <property type="entry name" value="ABC_TM1"/>
    <property type="match status" value="1"/>
</dbReference>
<gene>
    <name evidence="9" type="ORF">BCF88_10415</name>
</gene>
<keyword evidence="2 7" id="KW-0813">Transport</keyword>
<proteinExistence type="inferred from homology"/>
<dbReference type="PANTHER" id="PTHR30465:SF0">
    <property type="entry name" value="OLIGOPEPTIDE TRANSPORT SYSTEM PERMEASE PROTEIN APPB"/>
    <property type="match status" value="1"/>
</dbReference>
<protein>
    <submittedName>
        <fullName evidence="9">Peptide/nickel transport system permease protein/oligopeptide transport system permease protein</fullName>
    </submittedName>
</protein>
<comment type="caution">
    <text evidence="9">The sequence shown here is derived from an EMBL/GenBank/DDBJ whole genome shotgun (WGS) entry which is preliminary data.</text>
</comment>
<dbReference type="EMBL" id="QKLP01000004">
    <property type="protein sequence ID" value="PYF43150.1"/>
    <property type="molecule type" value="Genomic_DNA"/>
</dbReference>
<feature type="transmembrane region" description="Helical" evidence="7">
    <location>
        <begin position="275"/>
        <end position="296"/>
    </location>
</feature>
<dbReference type="GO" id="GO:0055085">
    <property type="term" value="P:transmembrane transport"/>
    <property type="evidence" value="ECO:0007669"/>
    <property type="project" value="InterPro"/>
</dbReference>
<accession>A0A318UCJ7</accession>
<feature type="transmembrane region" description="Helical" evidence="7">
    <location>
        <begin position="169"/>
        <end position="189"/>
    </location>
</feature>
<comment type="similarity">
    <text evidence="7">Belongs to the binding-protein-dependent transport system permease family.</text>
</comment>
<keyword evidence="6 7" id="KW-0472">Membrane</keyword>
<dbReference type="Proteomes" id="UP000247715">
    <property type="component" value="Unassembled WGS sequence"/>
</dbReference>
<dbReference type="RefSeq" id="WP_110858227.1">
    <property type="nucleotide sequence ID" value="NZ_LS991949.1"/>
</dbReference>
<evidence type="ECO:0000256" key="2">
    <source>
        <dbReference type="ARBA" id="ARBA00022448"/>
    </source>
</evidence>
<evidence type="ECO:0000256" key="7">
    <source>
        <dbReference type="RuleBase" id="RU363032"/>
    </source>
</evidence>
<evidence type="ECO:0000256" key="5">
    <source>
        <dbReference type="ARBA" id="ARBA00022989"/>
    </source>
</evidence>
<dbReference type="Pfam" id="PF00528">
    <property type="entry name" value="BPD_transp_1"/>
    <property type="match status" value="1"/>
</dbReference>
<dbReference type="InterPro" id="IPR000515">
    <property type="entry name" value="MetI-like"/>
</dbReference>
<dbReference type="PANTHER" id="PTHR30465">
    <property type="entry name" value="INNER MEMBRANE ABC TRANSPORTER"/>
    <property type="match status" value="1"/>
</dbReference>
<dbReference type="InterPro" id="IPR035906">
    <property type="entry name" value="MetI-like_sf"/>
</dbReference>
<feature type="transmembrane region" description="Helical" evidence="7">
    <location>
        <begin position="94"/>
        <end position="115"/>
    </location>
</feature>
<reference evidence="9 10" key="1">
    <citation type="submission" date="2018-06" db="EMBL/GenBank/DDBJ databases">
        <title>Genomic Encyclopedia of Archaeal and Bacterial Type Strains, Phase II (KMG-II): from individual species to whole genera.</title>
        <authorList>
            <person name="Goeker M."/>
        </authorList>
    </citation>
    <scope>NUCLEOTIDE SEQUENCE [LARGE SCALE GENOMIC DNA]</scope>
    <source>
        <strain evidence="9 10">ATCC 29103</strain>
    </source>
</reference>
<dbReference type="GO" id="GO:0005886">
    <property type="term" value="C:plasma membrane"/>
    <property type="evidence" value="ECO:0007669"/>
    <property type="project" value="UniProtKB-SubCell"/>
</dbReference>
<feature type="transmembrane region" description="Helical" evidence="7">
    <location>
        <begin position="12"/>
        <end position="35"/>
    </location>
</feature>
<organism evidence="9 10">
    <name type="scientific">Metamycoplasma alkalescens</name>
    <dbReference type="NCBI Taxonomy" id="45363"/>
    <lineage>
        <taxon>Bacteria</taxon>
        <taxon>Bacillati</taxon>
        <taxon>Mycoplasmatota</taxon>
        <taxon>Mycoplasmoidales</taxon>
        <taxon>Metamycoplasmataceae</taxon>
        <taxon>Metamycoplasma</taxon>
    </lineage>
</organism>